<feature type="transmembrane region" description="Helical" evidence="1">
    <location>
        <begin position="244"/>
        <end position="261"/>
    </location>
</feature>
<dbReference type="OrthoDB" id="5196235at2"/>
<feature type="transmembrane region" description="Helical" evidence="1">
    <location>
        <begin position="422"/>
        <end position="444"/>
    </location>
</feature>
<keyword evidence="1" id="KW-1133">Transmembrane helix</keyword>
<feature type="transmembrane region" description="Helical" evidence="1">
    <location>
        <begin position="138"/>
        <end position="160"/>
    </location>
</feature>
<feature type="transmembrane region" description="Helical" evidence="1">
    <location>
        <begin position="318"/>
        <end position="339"/>
    </location>
</feature>
<accession>A0A365H637</accession>
<feature type="transmembrane region" description="Helical" evidence="1">
    <location>
        <begin position="488"/>
        <end position="507"/>
    </location>
</feature>
<comment type="caution">
    <text evidence="2">The sequence shown here is derived from an EMBL/GenBank/DDBJ whole genome shotgun (WGS) entry which is preliminary data.</text>
</comment>
<organism evidence="2 3">
    <name type="scientific">Actinomadura craniellae</name>
    <dbReference type="NCBI Taxonomy" id="2231787"/>
    <lineage>
        <taxon>Bacteria</taxon>
        <taxon>Bacillati</taxon>
        <taxon>Actinomycetota</taxon>
        <taxon>Actinomycetes</taxon>
        <taxon>Streptosporangiales</taxon>
        <taxon>Thermomonosporaceae</taxon>
        <taxon>Actinomadura</taxon>
    </lineage>
</organism>
<feature type="transmembrane region" description="Helical" evidence="1">
    <location>
        <begin position="6"/>
        <end position="24"/>
    </location>
</feature>
<dbReference type="Proteomes" id="UP000251891">
    <property type="component" value="Unassembled WGS sequence"/>
</dbReference>
<dbReference type="EMBL" id="QLYX01000006">
    <property type="protein sequence ID" value="RAY14498.1"/>
    <property type="molecule type" value="Genomic_DNA"/>
</dbReference>
<dbReference type="AlphaFoldDB" id="A0A365H637"/>
<keyword evidence="3" id="KW-1185">Reference proteome</keyword>
<evidence type="ECO:0008006" key="4">
    <source>
        <dbReference type="Google" id="ProtNLM"/>
    </source>
</evidence>
<feature type="transmembrane region" description="Helical" evidence="1">
    <location>
        <begin position="527"/>
        <end position="548"/>
    </location>
</feature>
<feature type="transmembrane region" description="Helical" evidence="1">
    <location>
        <begin position="360"/>
        <end position="381"/>
    </location>
</feature>
<reference evidence="2 3" key="1">
    <citation type="submission" date="2018-06" db="EMBL/GenBank/DDBJ databases">
        <title>Actinomadura craniellae sp. nov. isolated from marine sponge Craniella sp.</title>
        <authorList>
            <person name="Li L."/>
            <person name="Xu Q.H."/>
            <person name="Lin H.W."/>
            <person name="Lu Y.H."/>
        </authorList>
    </citation>
    <scope>NUCLEOTIDE SEQUENCE [LARGE SCALE GENOMIC DNA]</scope>
    <source>
        <strain evidence="2 3">LHW63021</strain>
    </source>
</reference>
<feature type="transmembrane region" description="Helical" evidence="1">
    <location>
        <begin position="456"/>
        <end position="476"/>
    </location>
</feature>
<feature type="transmembrane region" description="Helical" evidence="1">
    <location>
        <begin position="289"/>
        <end position="306"/>
    </location>
</feature>
<feature type="transmembrane region" description="Helical" evidence="1">
    <location>
        <begin position="215"/>
        <end position="232"/>
    </location>
</feature>
<proteinExistence type="predicted"/>
<keyword evidence="1" id="KW-0812">Transmembrane</keyword>
<name>A0A365H637_9ACTN</name>
<feature type="transmembrane region" description="Helical" evidence="1">
    <location>
        <begin position="166"/>
        <end position="186"/>
    </location>
</feature>
<evidence type="ECO:0000313" key="3">
    <source>
        <dbReference type="Proteomes" id="UP000251891"/>
    </source>
</evidence>
<feature type="transmembrane region" description="Helical" evidence="1">
    <location>
        <begin position="31"/>
        <end position="51"/>
    </location>
</feature>
<sequence>MNAGRLLARLTAAPALLVVAWLAVSLPLLMIGAFSLGPVLVLFVPVAVLVLRALPRRLGDEPVSWWSTGGVIAVALGFLALELAMVSQQIIVRRDPASYVQYALWLADHGSLPIPQDHAAFGGDDPALRFNSPAFYQVGTAVVPQFMPGLPLVLALGSWVGGPYALLAMGPLLGACGVLAFGGLTARLVGPRWAPLGALALALTLPMQWLARSTYSEAVAMVLLFGGLALVHDAGRAGRRDGRVQAFLGGLTLGLIVLVRIDGIRDVLPVVVFAGLLLGLRRTLGPPLAAGLVLGAGTGIGAGYALSRPYLDHLSGSLHPLLLLAAVVVAGTAVLTAVLRTGFGRHAFGELGDRVAGGRLPDLAAMGTVLVMIGFALRPFLETVRRVPHSPDDRLNAEFIEYLQGLTGLPVDGTRQYSEDSLYWLAWYVGVPGLLAATFGAALLGRRLLRGRSTEWALPFAVFGWTTVTTLLRPGITPDHPWASRRLLSIVIPGMLLFAIWATAWALPRLRRLGAGRRPGGRPRLAAGLAVLLLLVPIAVSSALLTFARTEQGEVAAVRGLCREIGPGRSVVIVERVTADRFLQVVRSMCGLPAARADGASRGDVRRVIAAVHRAGRRPALLGAEAADVAPYGPPHRAIRLRTRQDEKTLVTPPNATWSLSIDVWLTHPADR</sequence>
<protein>
    <recommendedName>
        <fullName evidence="4">Glycosyltransferase RgtA/B/C/D-like domain-containing protein</fullName>
    </recommendedName>
</protein>
<evidence type="ECO:0000256" key="1">
    <source>
        <dbReference type="SAM" id="Phobius"/>
    </source>
</evidence>
<gene>
    <name evidence="2" type="ORF">DPM19_14715</name>
</gene>
<feature type="transmembrane region" description="Helical" evidence="1">
    <location>
        <begin position="63"/>
        <end position="84"/>
    </location>
</feature>
<evidence type="ECO:0000313" key="2">
    <source>
        <dbReference type="EMBL" id="RAY14498.1"/>
    </source>
</evidence>
<keyword evidence="1" id="KW-0472">Membrane</keyword>